<dbReference type="PANTHER" id="PTHR39338:SF5">
    <property type="entry name" value="BLR6139 PROTEIN"/>
    <property type="match status" value="1"/>
</dbReference>
<sequence>MIKDIVKFSAKLRENEIPASIRSTELACKAAPLINKNNGNLQEALAAIYLKDQRYRKKFDIVYEKFFIEEENEDTEKKEFSTAGKKSPFKTYNVSVSSKRVSRYDSGKDGENYRINYIQNSLADINNNGDREGNSELLKNDITTLNMLQVDLVDLCQKLGEKIATKRSRQNKIAKKQKPDIRRSIRKNMKHGGTLLELMKSKPKIKKHNHYFLSDISVSCDWISMWFFCMVYTAQNSFTKAEAYEFDNKTVEITPALFENDLKDAFIKVMRIRHENSMIQGKSNMFTAFTEFEKKANLNSKSYVLILTDCRDWKGPKEGKIPKSAEIIENMVKKSKRVLILNPEEKKKWNVADSCVSYYEDVGAELFEVRNLEQLAELITEI</sequence>
<reference evidence="1" key="1">
    <citation type="submission" date="2020-10" db="EMBL/GenBank/DDBJ databases">
        <title>Dehalococcoides mccartyi of a TCE/Cr reducing biochatode.</title>
        <authorList>
            <person name="Matturro B."/>
        </authorList>
    </citation>
    <scope>NUCLEOTIDE SEQUENCE</scope>
    <source>
        <strain evidence="1">Bin4</strain>
    </source>
</reference>
<accession>A0A843ARC2</accession>
<evidence type="ECO:0000313" key="2">
    <source>
        <dbReference type="Proteomes" id="UP000658733"/>
    </source>
</evidence>
<protein>
    <submittedName>
        <fullName evidence="1">VWA domain-containing protein</fullName>
    </submittedName>
</protein>
<dbReference type="InterPro" id="IPR008912">
    <property type="entry name" value="Uncharacterised_CoxE"/>
</dbReference>
<proteinExistence type="predicted"/>
<dbReference type="AlphaFoldDB" id="A0A843ARC2"/>
<name>A0A843ARC2_METAZ</name>
<comment type="caution">
    <text evidence="1">The sequence shown here is derived from an EMBL/GenBank/DDBJ whole genome shotgun (WGS) entry which is preliminary data.</text>
</comment>
<gene>
    <name evidence="1" type="ORF">ISP01_07765</name>
</gene>
<dbReference type="Proteomes" id="UP000658733">
    <property type="component" value="Unassembled WGS sequence"/>
</dbReference>
<organism evidence="1 2">
    <name type="scientific">Methanobrevibacter arboriphilus</name>
    <dbReference type="NCBI Taxonomy" id="39441"/>
    <lineage>
        <taxon>Archaea</taxon>
        <taxon>Methanobacteriati</taxon>
        <taxon>Methanobacteriota</taxon>
        <taxon>Methanomada group</taxon>
        <taxon>Methanobacteria</taxon>
        <taxon>Methanobacteriales</taxon>
        <taxon>Methanobacteriaceae</taxon>
        <taxon>Methanobrevibacter</taxon>
    </lineage>
</organism>
<dbReference type="EMBL" id="JADIIN010000062">
    <property type="protein sequence ID" value="MBF4469290.1"/>
    <property type="molecule type" value="Genomic_DNA"/>
</dbReference>
<dbReference type="Pfam" id="PF05762">
    <property type="entry name" value="VWA_CoxE"/>
    <property type="match status" value="1"/>
</dbReference>
<evidence type="ECO:0000313" key="1">
    <source>
        <dbReference type="EMBL" id="MBF4469290.1"/>
    </source>
</evidence>
<dbReference type="PANTHER" id="PTHR39338">
    <property type="entry name" value="BLL5662 PROTEIN-RELATED"/>
    <property type="match status" value="1"/>
</dbReference>
<dbReference type="RefSeq" id="WP_042703557.1">
    <property type="nucleotide sequence ID" value="NZ_JADIIN010000062.1"/>
</dbReference>